<keyword evidence="4" id="KW-0479">Metal-binding</keyword>
<evidence type="ECO:0000256" key="7">
    <source>
        <dbReference type="SAM" id="Coils"/>
    </source>
</evidence>
<dbReference type="PANTHER" id="PTHR43787:SF3">
    <property type="entry name" value="ARYLSULFATASE REGULATORY PROTEIN"/>
    <property type="match status" value="1"/>
</dbReference>
<evidence type="ECO:0000256" key="5">
    <source>
        <dbReference type="ARBA" id="ARBA00023004"/>
    </source>
</evidence>
<evidence type="ECO:0000256" key="1">
    <source>
        <dbReference type="ARBA" id="ARBA00001966"/>
    </source>
</evidence>
<comment type="cofactor">
    <cofactor evidence="1">
        <name>[4Fe-4S] cluster</name>
        <dbReference type="ChEBI" id="CHEBI:49883"/>
    </cofactor>
</comment>
<dbReference type="InterPro" id="IPR013785">
    <property type="entry name" value="Aldolase_TIM"/>
</dbReference>
<evidence type="ECO:0000256" key="6">
    <source>
        <dbReference type="ARBA" id="ARBA00023014"/>
    </source>
</evidence>
<evidence type="ECO:0008006" key="10">
    <source>
        <dbReference type="Google" id="ProtNLM"/>
    </source>
</evidence>
<keyword evidence="2" id="KW-0004">4Fe-4S</keyword>
<keyword evidence="3" id="KW-0949">S-adenosyl-L-methionine</keyword>
<dbReference type="RefSeq" id="WP_378388001.1">
    <property type="nucleotide sequence ID" value="NZ_JBHLWM010000005.1"/>
</dbReference>
<dbReference type="EMBL" id="JBHLWM010000005">
    <property type="protein sequence ID" value="MFC0241240.1"/>
    <property type="molecule type" value="Genomic_DNA"/>
</dbReference>
<dbReference type="PANTHER" id="PTHR43787">
    <property type="entry name" value="FEMO COFACTOR BIOSYNTHESIS PROTEIN NIFB-RELATED"/>
    <property type="match status" value="1"/>
</dbReference>
<keyword evidence="9" id="KW-1185">Reference proteome</keyword>
<sequence length="490" mass="55680">MNCDAGLDLFVMSNGSLACGKTQHKDWIVYTPNINYWTDVFNGDDASSVRKRLRDNQMPFGDECIGCTVLNEAHQAPSPRTNRPFIHTLEVEPSVACNISCTACETIENRKNYRVAHKHGHTILDIDIFRKILEDLSTHVDVGTIEFQGWGEPTLNRRIGDMSRISKSCFPNAKVQLVTNAQGKHQNWSFDHAFDAIVYSVDGVDQQSYSQYRDGANFDQAREYMRTQIATAKAASKSVKHTWKYIVFDHTDSDEQLTKLLNFANEAGIDEIRLTFTQYGPVSRRFFPAAQVLRNITSDRSLCDVNDTISFRRALAEIDKAGIRLPLPKSYFDAPDGMVTFSVVMSPASNIKANVSIIKQHLTDGNIDEARRFLVRGMLMLHRLYGCIGYQWISPEDQQTADELETLSATIPKAKLDGFYKCYADLRPDRFRIIQLTEQCRNDSEAQRRVAELEAENTILQKQLQDLINSNSWKITAPIRKMKKLISGDR</sequence>
<gene>
    <name evidence="8" type="ORF">ACFFJ6_12215</name>
</gene>
<evidence type="ECO:0000313" key="9">
    <source>
        <dbReference type="Proteomes" id="UP001589775"/>
    </source>
</evidence>
<name>A0ABV6ESQ2_9BRAD</name>
<accession>A0ABV6ESQ2</accession>
<keyword evidence="7" id="KW-0175">Coiled coil</keyword>
<dbReference type="InterPro" id="IPR007197">
    <property type="entry name" value="rSAM"/>
</dbReference>
<dbReference type="SFLD" id="SFLDS00029">
    <property type="entry name" value="Radical_SAM"/>
    <property type="match status" value="1"/>
</dbReference>
<evidence type="ECO:0000313" key="8">
    <source>
        <dbReference type="EMBL" id="MFC0241240.1"/>
    </source>
</evidence>
<dbReference type="InterPro" id="IPR058240">
    <property type="entry name" value="rSAM_sf"/>
</dbReference>
<keyword evidence="6" id="KW-0411">Iron-sulfur</keyword>
<dbReference type="SFLD" id="SFLDG01067">
    <property type="entry name" value="SPASM/twitch_domain_containing"/>
    <property type="match status" value="1"/>
</dbReference>
<organism evidence="8 9">
    <name type="scientific">Rhodopseudomonas telluris</name>
    <dbReference type="NCBI Taxonomy" id="644215"/>
    <lineage>
        <taxon>Bacteria</taxon>
        <taxon>Pseudomonadati</taxon>
        <taxon>Pseudomonadota</taxon>
        <taxon>Alphaproteobacteria</taxon>
        <taxon>Hyphomicrobiales</taxon>
        <taxon>Nitrobacteraceae</taxon>
        <taxon>Rhodopseudomonas</taxon>
    </lineage>
</organism>
<evidence type="ECO:0000256" key="2">
    <source>
        <dbReference type="ARBA" id="ARBA00022485"/>
    </source>
</evidence>
<protein>
    <recommendedName>
        <fullName evidence="10">Radical SAM core domain-containing protein</fullName>
    </recommendedName>
</protein>
<comment type="caution">
    <text evidence="8">The sequence shown here is derived from an EMBL/GenBank/DDBJ whole genome shotgun (WGS) entry which is preliminary data.</text>
</comment>
<dbReference type="SUPFAM" id="SSF102114">
    <property type="entry name" value="Radical SAM enzymes"/>
    <property type="match status" value="1"/>
</dbReference>
<evidence type="ECO:0000256" key="3">
    <source>
        <dbReference type="ARBA" id="ARBA00022691"/>
    </source>
</evidence>
<proteinExistence type="predicted"/>
<reference evidence="8 9" key="1">
    <citation type="submission" date="2024-09" db="EMBL/GenBank/DDBJ databases">
        <authorList>
            <person name="Sun Q."/>
            <person name="Mori K."/>
        </authorList>
    </citation>
    <scope>NUCLEOTIDE SEQUENCE [LARGE SCALE GENOMIC DNA]</scope>
    <source>
        <strain evidence="8 9">KCTC 23279</strain>
    </source>
</reference>
<evidence type="ECO:0000256" key="4">
    <source>
        <dbReference type="ARBA" id="ARBA00022723"/>
    </source>
</evidence>
<dbReference type="Proteomes" id="UP001589775">
    <property type="component" value="Unassembled WGS sequence"/>
</dbReference>
<feature type="coiled-coil region" evidence="7">
    <location>
        <begin position="436"/>
        <end position="470"/>
    </location>
</feature>
<keyword evidence="5" id="KW-0408">Iron</keyword>
<dbReference type="Gene3D" id="3.20.20.70">
    <property type="entry name" value="Aldolase class I"/>
    <property type="match status" value="1"/>
</dbReference>